<dbReference type="PANTHER" id="PTHR30024:SF47">
    <property type="entry name" value="TAURINE-BINDING PERIPLASMIC PROTEIN"/>
    <property type="match status" value="1"/>
</dbReference>
<dbReference type="SUPFAM" id="SSF53850">
    <property type="entry name" value="Periplasmic binding protein-like II"/>
    <property type="match status" value="1"/>
</dbReference>
<dbReference type="InterPro" id="IPR015168">
    <property type="entry name" value="SsuA/THI5"/>
</dbReference>
<evidence type="ECO:0000259" key="4">
    <source>
        <dbReference type="Pfam" id="PF09084"/>
    </source>
</evidence>
<evidence type="ECO:0000313" key="5">
    <source>
        <dbReference type="EMBL" id="MPV35538.1"/>
    </source>
</evidence>
<evidence type="ECO:0000256" key="1">
    <source>
        <dbReference type="ARBA" id="ARBA00004418"/>
    </source>
</evidence>
<dbReference type="PANTHER" id="PTHR30024">
    <property type="entry name" value="ALIPHATIC SULFONATES-BINDING PROTEIN-RELATED"/>
    <property type="match status" value="1"/>
</dbReference>
<protein>
    <submittedName>
        <fullName evidence="5">ABC transporter substrate-binding protein</fullName>
    </submittedName>
</protein>
<gene>
    <name evidence="5" type="ORF">GB881_00495</name>
</gene>
<comment type="subcellular location">
    <subcellularLocation>
        <location evidence="1">Periplasm</location>
    </subcellularLocation>
</comment>
<proteinExistence type="inferred from homology"/>
<dbReference type="EMBL" id="WHPC01000001">
    <property type="protein sequence ID" value="MPV35538.1"/>
    <property type="molecule type" value="Genomic_DNA"/>
</dbReference>
<dbReference type="AlphaFoldDB" id="A0A6N7EF10"/>
<evidence type="ECO:0000256" key="2">
    <source>
        <dbReference type="ARBA" id="ARBA00010742"/>
    </source>
</evidence>
<accession>A0A6N7EF10</accession>
<dbReference type="GO" id="GO:0042597">
    <property type="term" value="C:periplasmic space"/>
    <property type="evidence" value="ECO:0007669"/>
    <property type="project" value="UniProtKB-SubCell"/>
</dbReference>
<dbReference type="Proteomes" id="UP000437709">
    <property type="component" value="Unassembled WGS sequence"/>
</dbReference>
<sequence length="314" mass="32796">MRIAVPDLISNSYFPAIAAVELGLMREEGLDVELDLLFPVTDAARALRDGSIDLLAGAAHAPLYAADTWGGIKLVAALSHNTYWHLVVRADSDVVDLAGLRDLRIGAAPGVDVGLEQLLIASGVDVDAAGITIAPVPGADADSVSFGVTSARALADGRIDAFWANGMGSEVAVREGAGRVVYDARRAGGPATHFTFPALMTTSRTVEEQPDVVAAAVRAVVRAQQVLREDPERARAVGESLFPPMEAGLIADLVRRDLPFYDATITEQDVAGMNDFATSAGLLAADAAYTDVVATRFAPLWTSGALATTDGRSA</sequence>
<dbReference type="OrthoDB" id="9151569at2"/>
<feature type="domain" description="SsuA/THI5-like" evidence="4">
    <location>
        <begin position="14"/>
        <end position="234"/>
    </location>
</feature>
<evidence type="ECO:0000313" key="6">
    <source>
        <dbReference type="Proteomes" id="UP000437709"/>
    </source>
</evidence>
<comment type="similarity">
    <text evidence="2">Belongs to the bacterial solute-binding protein SsuA/TauA family.</text>
</comment>
<keyword evidence="3" id="KW-0732">Signal</keyword>
<reference evidence="5 6" key="1">
    <citation type="submission" date="2019-10" db="EMBL/GenBank/DDBJ databases">
        <title>Georgenia wutianyii sp. nov. and Georgenia yuyongxinii sp. nov. isolated from plateau pika (Ochotona curzoniae) in the Qinghai-Tibet plateau of China.</title>
        <authorList>
            <person name="Tian Z."/>
        </authorList>
    </citation>
    <scope>NUCLEOTIDE SEQUENCE [LARGE SCALE GENOMIC DNA]</scope>
    <source>
        <strain evidence="5 6">JCM 19765</strain>
    </source>
</reference>
<dbReference type="Gene3D" id="3.40.190.10">
    <property type="entry name" value="Periplasmic binding protein-like II"/>
    <property type="match status" value="2"/>
</dbReference>
<name>A0A6N7EF10_9MICO</name>
<comment type="caution">
    <text evidence="5">The sequence shown here is derived from an EMBL/GenBank/DDBJ whole genome shotgun (WGS) entry which is preliminary data.</text>
</comment>
<keyword evidence="6" id="KW-1185">Reference proteome</keyword>
<organism evidence="5 6">
    <name type="scientific">Georgenia subflava</name>
    <dbReference type="NCBI Taxonomy" id="1622177"/>
    <lineage>
        <taxon>Bacteria</taxon>
        <taxon>Bacillati</taxon>
        <taxon>Actinomycetota</taxon>
        <taxon>Actinomycetes</taxon>
        <taxon>Micrococcales</taxon>
        <taxon>Bogoriellaceae</taxon>
        <taxon>Georgenia</taxon>
    </lineage>
</organism>
<evidence type="ECO:0000256" key="3">
    <source>
        <dbReference type="ARBA" id="ARBA00022729"/>
    </source>
</evidence>
<dbReference type="Pfam" id="PF09084">
    <property type="entry name" value="NMT1"/>
    <property type="match status" value="1"/>
</dbReference>